<name>A0A1U7U630_CARSF</name>
<organism evidence="2 3">
    <name type="scientific">Carlito syrichta</name>
    <name type="common">Philippine tarsier</name>
    <name type="synonym">Tarsius syrichta</name>
    <dbReference type="NCBI Taxonomy" id="1868482"/>
    <lineage>
        <taxon>Eukaryota</taxon>
        <taxon>Metazoa</taxon>
        <taxon>Chordata</taxon>
        <taxon>Craniata</taxon>
        <taxon>Vertebrata</taxon>
        <taxon>Euteleostomi</taxon>
        <taxon>Mammalia</taxon>
        <taxon>Eutheria</taxon>
        <taxon>Euarchontoglires</taxon>
        <taxon>Primates</taxon>
        <taxon>Haplorrhini</taxon>
        <taxon>Tarsiiformes</taxon>
        <taxon>Tarsiidae</taxon>
        <taxon>Carlito</taxon>
    </lineage>
</organism>
<evidence type="ECO:0000313" key="2">
    <source>
        <dbReference type="Proteomes" id="UP000189704"/>
    </source>
</evidence>
<evidence type="ECO:0000313" key="3">
    <source>
        <dbReference type="RefSeq" id="XP_008067714.1"/>
    </source>
</evidence>
<evidence type="ECO:0000256" key="1">
    <source>
        <dbReference type="SAM" id="MobiDB-lite"/>
    </source>
</evidence>
<keyword evidence="2" id="KW-1185">Reference proteome</keyword>
<dbReference type="RefSeq" id="XP_008067714.1">
    <property type="nucleotide sequence ID" value="XM_008069523.2"/>
</dbReference>
<sequence>MHNYYVSITIKAETLKRRGRSCSSWGATLSLDSDLAPKTRAACGASPAPAAPEGEAVSLGVRHQAVLLACGGRPRARHALRDAALAQGAAAGHGGTDGARRHAAGITRAGDGAEGARRPRRPVPALRGRSPRDGAPSCPRRESGTDSRHDPENHQVNWRLQKQIEEWRIGMTWFIPLAQFIFYQGREMPRYFRFLVCCSEHMPGNHSRRDFWMDE</sequence>
<dbReference type="Proteomes" id="UP000189704">
    <property type="component" value="Unplaced"/>
</dbReference>
<reference evidence="3" key="1">
    <citation type="submission" date="2025-08" db="UniProtKB">
        <authorList>
            <consortium name="RefSeq"/>
        </authorList>
    </citation>
    <scope>IDENTIFICATION</scope>
</reference>
<protein>
    <submittedName>
        <fullName evidence="3">Uncharacterized protein LOC103272034</fullName>
    </submittedName>
</protein>
<feature type="compositionally biased region" description="Basic and acidic residues" evidence="1">
    <location>
        <begin position="139"/>
        <end position="153"/>
    </location>
</feature>
<dbReference type="AlphaFoldDB" id="A0A1U7U630"/>
<gene>
    <name evidence="3" type="primary">LOC103272034</name>
</gene>
<dbReference type="GeneID" id="103272034"/>
<dbReference type="KEGG" id="csyr:103272034"/>
<feature type="region of interest" description="Disordered" evidence="1">
    <location>
        <begin position="106"/>
        <end position="154"/>
    </location>
</feature>
<accession>A0A1U7U630</accession>
<proteinExistence type="predicted"/>